<keyword evidence="21" id="KW-0395">Inflammatory response</keyword>
<evidence type="ECO:0000256" key="1">
    <source>
        <dbReference type="ARBA" id="ARBA00000553"/>
    </source>
</evidence>
<comment type="similarity">
    <text evidence="6">Belongs to the purine nucleoside phosphorylase YfiH/LACC1 family.</text>
</comment>
<evidence type="ECO:0000256" key="12">
    <source>
        <dbReference type="ARBA" id="ARBA00022588"/>
    </source>
</evidence>
<dbReference type="GO" id="GO:0017061">
    <property type="term" value="F:S-methyl-5-thioadenosine phosphorylase activity"/>
    <property type="evidence" value="ECO:0007669"/>
    <property type="project" value="UniProtKB-EC"/>
</dbReference>
<evidence type="ECO:0000256" key="31">
    <source>
        <dbReference type="ARBA" id="ARBA00079781"/>
    </source>
</evidence>
<evidence type="ECO:0000256" key="28">
    <source>
        <dbReference type="ARBA" id="ARBA00071637"/>
    </source>
</evidence>
<evidence type="ECO:0000256" key="23">
    <source>
        <dbReference type="ARBA" id="ARBA00047989"/>
    </source>
</evidence>
<evidence type="ECO:0000313" key="35">
    <source>
        <dbReference type="Proteomes" id="UP000001595"/>
    </source>
</evidence>
<evidence type="ECO:0000256" key="13">
    <source>
        <dbReference type="ARBA" id="ARBA00022679"/>
    </source>
</evidence>
<dbReference type="GO" id="GO:0047975">
    <property type="term" value="F:guanosine phosphorylase activity"/>
    <property type="evidence" value="ECO:0007669"/>
    <property type="project" value="Ensembl"/>
</dbReference>
<evidence type="ECO:0000256" key="7">
    <source>
        <dbReference type="ARBA" id="ARBA00011886"/>
    </source>
</evidence>
<keyword evidence="17" id="KW-0862">Zinc</keyword>
<dbReference type="GO" id="GO:0005634">
    <property type="term" value="C:nucleus"/>
    <property type="evidence" value="ECO:0007669"/>
    <property type="project" value="UniProtKB-SubCell"/>
</dbReference>
<keyword evidence="19" id="KW-0007">Acetylation</keyword>
<reference evidence="34 35" key="1">
    <citation type="submission" date="2008-02" db="EMBL/GenBank/DDBJ databases">
        <title>A 6x draft sequence assembly of the Pongo pygmaeus abelii genome.</title>
        <authorList>
            <person name="Wilson R.K."/>
            <person name="Mardis E."/>
        </authorList>
    </citation>
    <scope>NUCLEOTIDE SEQUENCE [LARGE SCALE GENOMIC DNA]</scope>
</reference>
<evidence type="ECO:0000256" key="22">
    <source>
        <dbReference type="ARBA" id="ARBA00023242"/>
    </source>
</evidence>
<keyword evidence="10" id="KW-0963">Cytoplasm</keyword>
<organism evidence="34 35">
    <name type="scientific">Pongo abelii</name>
    <name type="common">Sumatran orangutan</name>
    <name type="synonym">Pongo pygmaeus abelii</name>
    <dbReference type="NCBI Taxonomy" id="9601"/>
    <lineage>
        <taxon>Eukaryota</taxon>
        <taxon>Metazoa</taxon>
        <taxon>Chordata</taxon>
        <taxon>Craniata</taxon>
        <taxon>Vertebrata</taxon>
        <taxon>Euteleostomi</taxon>
        <taxon>Mammalia</taxon>
        <taxon>Eutheria</taxon>
        <taxon>Euarchontoglires</taxon>
        <taxon>Primates</taxon>
        <taxon>Haplorrhini</taxon>
        <taxon>Catarrhini</taxon>
        <taxon>Hominidae</taxon>
        <taxon>Pongo</taxon>
    </lineage>
</organism>
<evidence type="ECO:0000256" key="4">
    <source>
        <dbReference type="ARBA" id="ARBA00004275"/>
    </source>
</evidence>
<evidence type="ECO:0000256" key="32">
    <source>
        <dbReference type="ARBA" id="ARBA00081352"/>
    </source>
</evidence>
<dbReference type="GO" id="GO:0005507">
    <property type="term" value="F:copper ion binding"/>
    <property type="evidence" value="ECO:0007669"/>
    <property type="project" value="TreeGrafter"/>
</dbReference>
<evidence type="ECO:0000256" key="26">
    <source>
        <dbReference type="ARBA" id="ARBA00051406"/>
    </source>
</evidence>
<proteinExistence type="inferred from homology"/>
<reference evidence="34" key="3">
    <citation type="submission" date="2025-09" db="UniProtKB">
        <authorList>
            <consortium name="Ensembl"/>
        </authorList>
    </citation>
    <scope>IDENTIFICATION</scope>
</reference>
<evidence type="ECO:0000256" key="18">
    <source>
        <dbReference type="ARBA" id="ARBA00022859"/>
    </source>
</evidence>
<evidence type="ECO:0000256" key="27">
    <source>
        <dbReference type="ARBA" id="ARBA00063955"/>
    </source>
</evidence>
<reference evidence="34" key="2">
    <citation type="submission" date="2025-08" db="UniProtKB">
        <authorList>
            <consortium name="Ensembl"/>
        </authorList>
    </citation>
    <scope>IDENTIFICATION</scope>
</reference>
<dbReference type="GeneTree" id="ENSGT00390000000693"/>
<comment type="catalytic activity">
    <reaction evidence="1">
        <text>inosine + phosphate = alpha-D-ribose 1-phosphate + hypoxanthine</text>
        <dbReference type="Rhea" id="RHEA:27646"/>
        <dbReference type="ChEBI" id="CHEBI:17368"/>
        <dbReference type="ChEBI" id="CHEBI:17596"/>
        <dbReference type="ChEBI" id="CHEBI:43474"/>
        <dbReference type="ChEBI" id="CHEBI:57720"/>
        <dbReference type="EC" id="2.4.2.1"/>
    </reaction>
    <physiologicalReaction direction="left-to-right" evidence="1">
        <dbReference type="Rhea" id="RHEA:27647"/>
    </physiologicalReaction>
</comment>
<keyword evidence="14" id="KW-0479">Metal-binding</keyword>
<evidence type="ECO:0000256" key="19">
    <source>
        <dbReference type="ARBA" id="ARBA00022990"/>
    </source>
</evidence>
<dbReference type="SUPFAM" id="SSF64438">
    <property type="entry name" value="CNF1/YfiH-like putative cysteine hydrolases"/>
    <property type="match status" value="1"/>
</dbReference>
<evidence type="ECO:0000256" key="15">
    <source>
        <dbReference type="ARBA" id="ARBA00022801"/>
    </source>
</evidence>
<evidence type="ECO:0000256" key="20">
    <source>
        <dbReference type="ARBA" id="ARBA00023140"/>
    </source>
</evidence>
<dbReference type="FunFam" id="3.60.140.10:FF:000002">
    <property type="entry name" value="Laccase (multicopper oxidoreductase) domain-containing 1"/>
    <property type="match status" value="1"/>
</dbReference>
<evidence type="ECO:0000256" key="17">
    <source>
        <dbReference type="ARBA" id="ARBA00022833"/>
    </source>
</evidence>
<evidence type="ECO:0000256" key="29">
    <source>
        <dbReference type="ARBA" id="ARBA00075738"/>
    </source>
</evidence>
<evidence type="ECO:0000256" key="24">
    <source>
        <dbReference type="ARBA" id="ARBA00048968"/>
    </source>
</evidence>
<dbReference type="GO" id="GO:0005777">
    <property type="term" value="C:peroxisome"/>
    <property type="evidence" value="ECO:0007669"/>
    <property type="project" value="UniProtKB-SubCell"/>
</dbReference>
<keyword evidence="20" id="KW-0576">Peroxisome</keyword>
<dbReference type="Proteomes" id="UP000001595">
    <property type="component" value="Chromosome 13"/>
</dbReference>
<dbReference type="Ensembl" id="ENSPPYT00000039455.1">
    <property type="protein sequence ID" value="ENSPPYP00000036897.1"/>
    <property type="gene ID" value="ENSPPYG00000005327.3"/>
</dbReference>
<dbReference type="GO" id="GO:0070431">
    <property type="term" value="P:nucleotide-binding oligomerization domain containing 2 signaling pathway"/>
    <property type="evidence" value="ECO:0007669"/>
    <property type="project" value="Ensembl"/>
</dbReference>
<dbReference type="GO" id="GO:0004000">
    <property type="term" value="F:adenosine deaminase activity"/>
    <property type="evidence" value="ECO:0007669"/>
    <property type="project" value="Ensembl"/>
</dbReference>
<dbReference type="EC" id="2.4.2.28" evidence="8"/>
<dbReference type="GO" id="GO:0045087">
    <property type="term" value="P:innate immune response"/>
    <property type="evidence" value="ECO:0007669"/>
    <property type="project" value="UniProtKB-KW"/>
</dbReference>
<dbReference type="PANTHER" id="PTHR30616">
    <property type="entry name" value="UNCHARACTERIZED PROTEIN YFIH"/>
    <property type="match status" value="1"/>
</dbReference>
<evidence type="ECO:0000256" key="10">
    <source>
        <dbReference type="ARBA" id="ARBA00022490"/>
    </source>
</evidence>
<evidence type="ECO:0000256" key="30">
    <source>
        <dbReference type="ARBA" id="ARBA00079351"/>
    </source>
</evidence>
<evidence type="ECO:0000256" key="6">
    <source>
        <dbReference type="ARBA" id="ARBA00007353"/>
    </source>
</evidence>
<comment type="catalytic activity">
    <reaction evidence="23">
        <text>adenosine + H2O + H(+) = inosine + NH4(+)</text>
        <dbReference type="Rhea" id="RHEA:24408"/>
        <dbReference type="ChEBI" id="CHEBI:15377"/>
        <dbReference type="ChEBI" id="CHEBI:15378"/>
        <dbReference type="ChEBI" id="CHEBI:16335"/>
        <dbReference type="ChEBI" id="CHEBI:17596"/>
        <dbReference type="ChEBI" id="CHEBI:28938"/>
        <dbReference type="EC" id="3.5.4.4"/>
    </reaction>
    <physiologicalReaction direction="left-to-right" evidence="23">
        <dbReference type="Rhea" id="RHEA:24409"/>
    </physiologicalReaction>
</comment>
<evidence type="ECO:0000256" key="8">
    <source>
        <dbReference type="ARBA" id="ARBA00011976"/>
    </source>
</evidence>
<evidence type="ECO:0000256" key="14">
    <source>
        <dbReference type="ARBA" id="ARBA00022723"/>
    </source>
</evidence>
<keyword evidence="15" id="KW-0378">Hydrolase</keyword>
<comment type="catalytic activity">
    <reaction evidence="24">
        <text>adenosine + phosphate = alpha-D-ribose 1-phosphate + adenine</text>
        <dbReference type="Rhea" id="RHEA:27642"/>
        <dbReference type="ChEBI" id="CHEBI:16335"/>
        <dbReference type="ChEBI" id="CHEBI:16708"/>
        <dbReference type="ChEBI" id="CHEBI:43474"/>
        <dbReference type="ChEBI" id="CHEBI:57720"/>
        <dbReference type="EC" id="2.4.2.1"/>
    </reaction>
    <physiologicalReaction direction="left-to-right" evidence="24">
        <dbReference type="Rhea" id="RHEA:27643"/>
    </physiologicalReaction>
</comment>
<dbReference type="GO" id="GO:0006954">
    <property type="term" value="P:inflammatory response"/>
    <property type="evidence" value="ECO:0007669"/>
    <property type="project" value="UniProtKB-KW"/>
</dbReference>
<evidence type="ECO:0000256" key="5">
    <source>
        <dbReference type="ARBA" id="ARBA00004496"/>
    </source>
</evidence>
<sequence length="448" mass="50129">MAEAVLIDLFGLKLNSQKNCHQTLLKTLNAVQYHHAAKAKFLCIMCCSNISYERDGEQDNCELETSNGLSALLEEFEIVSCPSMAASLYTIKQKIDERNLSSIKVIVPRNRKTLMKAFIDQLFTDVYNFEFEDLQVTLRGGLFKQSIEINIITAQELRGIQNEIETFLRSLPALRGELTIITSSLIPDIFIHGFTTRTGGISYIPTLSSFNLFSSSKRRDPKVVVQENLRRLANAAGFNVEKFYRIKTHHSNDIWIMGRKEPDSYDGITTNQRGVTIAALGADCIPIVFADPVKKACGVAHAGWKGTLLGVAMATVNAMIAEYGCSLEDIVVVLGPSVGPCCFTLPRESAEAFHNLHPACVQLFDSPNPYIDIRKATRYLTGFLYNCFLPPSKLTAREKFSCLIYLKPNGLQWIIHLFDGENWSECTIQSYRFPSRCHQSSSLPGRSL</sequence>
<keyword evidence="22" id="KW-0539">Nucleus</keyword>
<keyword evidence="18" id="KW-0391">Immunity</keyword>
<dbReference type="GO" id="GO:0005783">
    <property type="term" value="C:endoplasmic reticulum"/>
    <property type="evidence" value="ECO:0007669"/>
    <property type="project" value="UniProtKB-SubCell"/>
</dbReference>
<comment type="subunit">
    <text evidence="27">Interacts with FASN. Interacts with SDHA. Interacts with ATF6, EIF2AK3 and ERN1.</text>
</comment>
<dbReference type="InterPro" id="IPR011324">
    <property type="entry name" value="Cytotoxic_necrot_fac-like_cat"/>
</dbReference>
<evidence type="ECO:0000256" key="33">
    <source>
        <dbReference type="ARBA" id="ARBA00081957"/>
    </source>
</evidence>
<dbReference type="GO" id="GO:0030641">
    <property type="term" value="P:regulation of cellular pH"/>
    <property type="evidence" value="ECO:0007669"/>
    <property type="project" value="Ensembl"/>
</dbReference>
<evidence type="ECO:0000256" key="3">
    <source>
        <dbReference type="ARBA" id="ARBA00004240"/>
    </source>
</evidence>
<comment type="catalytic activity">
    <reaction evidence="26">
        <text>guanosine + phosphate = alpha-D-ribose 1-phosphate + guanine</text>
        <dbReference type="Rhea" id="RHEA:13233"/>
        <dbReference type="ChEBI" id="CHEBI:16235"/>
        <dbReference type="ChEBI" id="CHEBI:16750"/>
        <dbReference type="ChEBI" id="CHEBI:43474"/>
        <dbReference type="ChEBI" id="CHEBI:57720"/>
        <dbReference type="EC" id="2.4.2.1"/>
    </reaction>
    <physiologicalReaction direction="left-to-right" evidence="26">
        <dbReference type="Rhea" id="RHEA:13234"/>
    </physiologicalReaction>
</comment>
<dbReference type="GO" id="GO:0002720">
    <property type="term" value="P:positive regulation of cytokine production involved in immune response"/>
    <property type="evidence" value="ECO:0007669"/>
    <property type="project" value="Ensembl"/>
</dbReference>
<evidence type="ECO:0000313" key="34">
    <source>
        <dbReference type="Ensembl" id="ENSPPYP00000036897.1"/>
    </source>
</evidence>
<comment type="catalytic activity">
    <reaction evidence="25">
        <text>S-methyl-5'-thioadenosine + phosphate = 5-(methylsulfanyl)-alpha-D-ribose 1-phosphate + adenine</text>
        <dbReference type="Rhea" id="RHEA:11852"/>
        <dbReference type="ChEBI" id="CHEBI:16708"/>
        <dbReference type="ChEBI" id="CHEBI:17509"/>
        <dbReference type="ChEBI" id="CHEBI:43474"/>
        <dbReference type="ChEBI" id="CHEBI:58533"/>
        <dbReference type="EC" id="2.4.2.28"/>
    </reaction>
    <physiologicalReaction direction="left-to-right" evidence="25">
        <dbReference type="Rhea" id="RHEA:11853"/>
    </physiologicalReaction>
</comment>
<protein>
    <recommendedName>
        <fullName evidence="28">Purine nucleoside phosphorylase LACC1</fullName>
        <ecNumber evidence="7">2.4.2.1</ecNumber>
        <ecNumber evidence="8">2.4.2.28</ecNumber>
        <ecNumber evidence="9">3.5.4.4</ecNumber>
    </recommendedName>
    <alternativeName>
        <fullName evidence="31">Adenosine deaminase LACC1</fullName>
    </alternativeName>
    <alternativeName>
        <fullName evidence="30">Fatty acid metabolism-immunity nexus</fullName>
    </alternativeName>
    <alternativeName>
        <fullName evidence="29">Guanosine phosphorylase LACC1</fullName>
    </alternativeName>
    <alternativeName>
        <fullName evidence="32">Laccase domain-containing protein 1</fullName>
    </alternativeName>
    <alternativeName>
        <fullName evidence="33">S-methyl-5'-thioadenosine phosphorylase LACC1</fullName>
    </alternativeName>
</protein>
<keyword evidence="12" id="KW-0399">Innate immunity</keyword>
<accession>A0A8I5TDZ9</accession>
<evidence type="ECO:0000256" key="25">
    <source>
        <dbReference type="ARBA" id="ARBA00049893"/>
    </source>
</evidence>
<gene>
    <name evidence="34" type="primary">LACC1</name>
</gene>
<dbReference type="GO" id="GO:1900542">
    <property type="term" value="P:regulation of purine nucleotide metabolic process"/>
    <property type="evidence" value="ECO:0007669"/>
    <property type="project" value="Ensembl"/>
</dbReference>
<evidence type="ECO:0000256" key="21">
    <source>
        <dbReference type="ARBA" id="ARBA00023198"/>
    </source>
</evidence>
<comment type="subcellular location">
    <subcellularLocation>
        <location evidence="5">Cytoplasm</location>
    </subcellularLocation>
    <subcellularLocation>
        <location evidence="3">Endoplasmic reticulum</location>
    </subcellularLocation>
    <subcellularLocation>
        <location evidence="2">Nucleus</location>
    </subcellularLocation>
    <subcellularLocation>
        <location evidence="4">Peroxisome</location>
    </subcellularLocation>
</comment>
<keyword evidence="35" id="KW-1185">Reference proteome</keyword>
<dbReference type="EC" id="2.4.2.1" evidence="7"/>
<keyword evidence="13" id="KW-0808">Transferase</keyword>
<keyword evidence="11" id="KW-0597">Phosphoprotein</keyword>
<evidence type="ECO:0000256" key="11">
    <source>
        <dbReference type="ARBA" id="ARBA00022553"/>
    </source>
</evidence>
<dbReference type="PANTHER" id="PTHR30616:SF2">
    <property type="entry name" value="PURINE NUCLEOSIDE PHOSPHORYLASE LACC1"/>
    <property type="match status" value="1"/>
</dbReference>
<evidence type="ECO:0000256" key="16">
    <source>
        <dbReference type="ARBA" id="ARBA00022824"/>
    </source>
</evidence>
<dbReference type="InterPro" id="IPR038371">
    <property type="entry name" value="Cu_polyphenol_OxRdtase_sf"/>
</dbReference>
<dbReference type="Pfam" id="PF02578">
    <property type="entry name" value="Cu-oxidase_4"/>
    <property type="match status" value="1"/>
</dbReference>
<dbReference type="CDD" id="cd16833">
    <property type="entry name" value="YfiH"/>
    <property type="match status" value="1"/>
</dbReference>
<evidence type="ECO:0000256" key="2">
    <source>
        <dbReference type="ARBA" id="ARBA00004123"/>
    </source>
</evidence>
<dbReference type="GO" id="GO:0050727">
    <property type="term" value="P:regulation of inflammatory response"/>
    <property type="evidence" value="ECO:0007669"/>
    <property type="project" value="Ensembl"/>
</dbReference>
<dbReference type="Gene3D" id="3.60.140.10">
    <property type="entry name" value="CNF1/YfiH-like putative cysteine hydrolases"/>
    <property type="match status" value="1"/>
</dbReference>
<name>A0A8I5TDZ9_PONAB</name>
<dbReference type="InterPro" id="IPR003730">
    <property type="entry name" value="Cu_polyphenol_OxRdtase"/>
</dbReference>
<dbReference type="AlphaFoldDB" id="A0A8I5TDZ9"/>
<evidence type="ECO:0000256" key="9">
    <source>
        <dbReference type="ARBA" id="ARBA00012784"/>
    </source>
</evidence>
<dbReference type="EC" id="3.5.4.4" evidence="9"/>
<keyword evidence="16" id="KW-0256">Endoplasmic reticulum</keyword>